<gene>
    <name evidence="2" type="ORF">GCM10022236_34910</name>
</gene>
<evidence type="ECO:0000313" key="2">
    <source>
        <dbReference type="EMBL" id="GAA3629611.1"/>
    </source>
</evidence>
<feature type="transmembrane region" description="Helical" evidence="1">
    <location>
        <begin position="148"/>
        <end position="169"/>
    </location>
</feature>
<proteinExistence type="predicted"/>
<reference evidence="3" key="1">
    <citation type="journal article" date="2019" name="Int. J. Syst. Evol. Microbiol.">
        <title>The Global Catalogue of Microorganisms (GCM) 10K type strain sequencing project: providing services to taxonomists for standard genome sequencing and annotation.</title>
        <authorList>
            <consortium name="The Broad Institute Genomics Platform"/>
            <consortium name="The Broad Institute Genome Sequencing Center for Infectious Disease"/>
            <person name="Wu L."/>
            <person name="Ma J."/>
        </authorList>
    </citation>
    <scope>NUCLEOTIDE SEQUENCE [LARGE SCALE GENOMIC DNA]</scope>
    <source>
        <strain evidence="3">JCM 16929</strain>
    </source>
</reference>
<keyword evidence="1" id="KW-1133">Transmembrane helix</keyword>
<sequence length="186" mass="19971">MIQIDPELQFRRERDAKVRVVVTVVAGLCMIASALLPHITVVSAEYYGRSLLRVQYFFLKADATAAGWGSASDPILVASGINAAYYGLAAQEAGLVLSAFSIWALLTEGVGRWVRRLAVVAGWLLVISAPLVITGWRLLNAGGVPTKLGAASLFALAAGLIMVIGARAAKRRLDSTWYWSKPDLIT</sequence>
<feature type="transmembrane region" description="Helical" evidence="1">
    <location>
        <begin position="117"/>
        <end position="136"/>
    </location>
</feature>
<accession>A0ABP7ADI3</accession>
<feature type="transmembrane region" description="Helical" evidence="1">
    <location>
        <begin position="83"/>
        <end position="105"/>
    </location>
</feature>
<keyword evidence="1" id="KW-0812">Transmembrane</keyword>
<feature type="transmembrane region" description="Helical" evidence="1">
    <location>
        <begin position="20"/>
        <end position="39"/>
    </location>
</feature>
<keyword evidence="3" id="KW-1185">Reference proteome</keyword>
<comment type="caution">
    <text evidence="2">The sequence shown here is derived from an EMBL/GenBank/DDBJ whole genome shotgun (WGS) entry which is preliminary data.</text>
</comment>
<evidence type="ECO:0000313" key="3">
    <source>
        <dbReference type="Proteomes" id="UP001501490"/>
    </source>
</evidence>
<dbReference type="EMBL" id="BAABAB010000025">
    <property type="protein sequence ID" value="GAA3629611.1"/>
    <property type="molecule type" value="Genomic_DNA"/>
</dbReference>
<name>A0ABP7ADI3_9ACTN</name>
<protein>
    <submittedName>
        <fullName evidence="2">Uncharacterized protein</fullName>
    </submittedName>
</protein>
<evidence type="ECO:0000256" key="1">
    <source>
        <dbReference type="SAM" id="Phobius"/>
    </source>
</evidence>
<dbReference type="RefSeq" id="WP_344806903.1">
    <property type="nucleotide sequence ID" value="NZ_BAABAB010000025.1"/>
</dbReference>
<organism evidence="2 3">
    <name type="scientific">Microlunatus ginsengisoli</name>
    <dbReference type="NCBI Taxonomy" id="363863"/>
    <lineage>
        <taxon>Bacteria</taxon>
        <taxon>Bacillati</taxon>
        <taxon>Actinomycetota</taxon>
        <taxon>Actinomycetes</taxon>
        <taxon>Propionibacteriales</taxon>
        <taxon>Propionibacteriaceae</taxon>
        <taxon>Microlunatus</taxon>
    </lineage>
</organism>
<dbReference type="Proteomes" id="UP001501490">
    <property type="component" value="Unassembled WGS sequence"/>
</dbReference>
<keyword evidence="1" id="KW-0472">Membrane</keyword>